<proteinExistence type="predicted"/>
<sequence>MIEKQSGVRLLEGTWVDVDESEMVILYLINLYGDDEELKLRDLKTNKEFIIKDFSCSECAKEQIGGLRNCVEIDTVNSDVIVLKIENEFEKIVRKYKR</sequence>
<dbReference type="Proteomes" id="UP000266005">
    <property type="component" value="Unassembled WGS sequence"/>
</dbReference>
<dbReference type="RefSeq" id="WP_119430436.1">
    <property type="nucleotide sequence ID" value="NZ_QWGE01000001.1"/>
</dbReference>
<keyword evidence="2" id="KW-1185">Reference proteome</keyword>
<gene>
    <name evidence="1" type="ORF">D1627_01450</name>
</gene>
<evidence type="ECO:0000313" key="1">
    <source>
        <dbReference type="EMBL" id="RIJ42553.1"/>
    </source>
</evidence>
<accession>A0A399SJ96</accession>
<evidence type="ECO:0000313" key="2">
    <source>
        <dbReference type="Proteomes" id="UP000266005"/>
    </source>
</evidence>
<dbReference type="OrthoDB" id="1329959at2"/>
<organism evidence="1 2">
    <name type="scientific">Pontibacter oryzae</name>
    <dbReference type="NCBI Taxonomy" id="2304593"/>
    <lineage>
        <taxon>Bacteria</taxon>
        <taxon>Pseudomonadati</taxon>
        <taxon>Bacteroidota</taxon>
        <taxon>Cytophagia</taxon>
        <taxon>Cytophagales</taxon>
        <taxon>Hymenobacteraceae</taxon>
        <taxon>Pontibacter</taxon>
    </lineage>
</organism>
<dbReference type="EMBL" id="QWGE01000001">
    <property type="protein sequence ID" value="RIJ42553.1"/>
    <property type="molecule type" value="Genomic_DNA"/>
</dbReference>
<name>A0A399SJ96_9BACT</name>
<protein>
    <submittedName>
        <fullName evidence="1">Uncharacterized protein</fullName>
    </submittedName>
</protein>
<comment type="caution">
    <text evidence="1">The sequence shown here is derived from an EMBL/GenBank/DDBJ whole genome shotgun (WGS) entry which is preliminary data.</text>
</comment>
<dbReference type="AlphaFoldDB" id="A0A399SJ96"/>
<reference evidence="2" key="1">
    <citation type="submission" date="2018-08" db="EMBL/GenBank/DDBJ databases">
        <title>Mucilaginibacter sp. MYSH2.</title>
        <authorList>
            <person name="Seo T."/>
        </authorList>
    </citation>
    <scope>NUCLEOTIDE SEQUENCE [LARGE SCALE GENOMIC DNA]</scope>
    <source>
        <strain evidence="2">KIRAN</strain>
    </source>
</reference>